<keyword evidence="1" id="KW-0813">Transport</keyword>
<proteinExistence type="inferred from homology"/>
<feature type="transmembrane region" description="Helical" evidence="1">
    <location>
        <begin position="156"/>
        <end position="174"/>
    </location>
</feature>
<dbReference type="AlphaFoldDB" id="Q2T5E2"/>
<keyword evidence="4" id="KW-1185">Reference proteome</keyword>
<sequence length="388" mass="42439">MRRFRPRRSCMYNFASTDFARQSVFFSNVQSNASCSSATRGPRRSIVRTSKGIGRGGRRAARMRGRAVKTGGKPPTVPGDNAQRRSSAFGGNGLRAGPNRRRPERRRAPVHSAPRLTRCDDMDTQLWIICGLTFVIHVIATLAYAVRIAGVRTRRIAVSFSLFGIIALVSRTANSFQGPFIAKRVELDIAQHLGQGLLADFRLFLLTATVASIVGTLLIPTFQRYVSRAVHHFQANRSIPRLLLRIFSRGGVGYIRDGARLPSRRNVTQLATGTGVSWQVIVLNVLAMAIWTVGVFASLYAGYLKPELRVTCANLSSIINGFATVALAVVIDPQVSVMTDDVIEGRLRENHFRRAITTLAGARVLGTLCAQAALVPAAFVIVRVAELI</sequence>
<comment type="subcellular location">
    <subcellularLocation>
        <location evidence="1">Cell membrane</location>
        <topology evidence="1">Multi-pass membrane protein</topology>
    </subcellularLocation>
</comment>
<feature type="region of interest" description="Disordered" evidence="2">
    <location>
        <begin position="48"/>
        <end position="112"/>
    </location>
</feature>
<dbReference type="InterPro" id="IPR021260">
    <property type="entry name" value="Amj"/>
</dbReference>
<evidence type="ECO:0000313" key="3">
    <source>
        <dbReference type="EMBL" id="ABC35245.1"/>
    </source>
</evidence>
<comment type="similarity">
    <text evidence="1">Belongs to the Amj family.</text>
</comment>
<feature type="transmembrane region" description="Helical" evidence="1">
    <location>
        <begin position="126"/>
        <end position="150"/>
    </location>
</feature>
<dbReference type="Proteomes" id="UP000001930">
    <property type="component" value="Chromosome II"/>
</dbReference>
<keyword evidence="1" id="KW-0472">Membrane</keyword>
<dbReference type="GO" id="GO:0008360">
    <property type="term" value="P:regulation of cell shape"/>
    <property type="evidence" value="ECO:0007669"/>
    <property type="project" value="UniProtKB-KW"/>
</dbReference>
<comment type="function">
    <text evidence="1">Involved in peptidoglycan biosynthesis. Transports lipid-linked peptidoglycan precursors from the inner to the outer leaflet of the cytoplasmic membrane.</text>
</comment>
<reference evidence="3 4" key="1">
    <citation type="journal article" date="2005" name="BMC Genomics">
        <title>Bacterial genome adaptation to niches: divergence of the potential virulence genes in three Burkholderia species of different survival strategies.</title>
        <authorList>
            <person name="Kim H.S."/>
            <person name="Schell M.A."/>
            <person name="Yu Y."/>
            <person name="Ulrich R.L."/>
            <person name="Sarria S.H."/>
            <person name="Nierman W.C."/>
            <person name="DeShazer D."/>
        </authorList>
    </citation>
    <scope>NUCLEOTIDE SEQUENCE [LARGE SCALE GENOMIC DNA]</scope>
    <source>
        <strain evidence="4">ATCC 700388 / DSM 13276 / CCUG 48851 / CIP 106301 / E264</strain>
    </source>
</reference>
<keyword evidence="1" id="KW-0133">Cell shape</keyword>
<dbReference type="Pfam" id="PF10997">
    <property type="entry name" value="Amj"/>
    <property type="match status" value="1"/>
</dbReference>
<evidence type="ECO:0000256" key="1">
    <source>
        <dbReference type="HAMAP-Rule" id="MF_02077"/>
    </source>
</evidence>
<keyword evidence="1" id="KW-0812">Transmembrane</keyword>
<keyword evidence="1" id="KW-0961">Cell wall biogenesis/degradation</keyword>
<accession>Q2T5E2</accession>
<feature type="compositionally biased region" description="Basic residues" evidence="2">
    <location>
        <begin position="98"/>
        <end position="109"/>
    </location>
</feature>
<dbReference type="GO" id="GO:0015648">
    <property type="term" value="F:lipid-linked peptidoglycan transporter activity"/>
    <property type="evidence" value="ECO:0007669"/>
    <property type="project" value="UniProtKB-UniRule"/>
</dbReference>
<dbReference type="GO" id="GO:0005886">
    <property type="term" value="C:plasma membrane"/>
    <property type="evidence" value="ECO:0007669"/>
    <property type="project" value="UniProtKB-SubCell"/>
</dbReference>
<dbReference type="HAMAP" id="MF_02077">
    <property type="entry name" value="Amj_flippase"/>
    <property type="match status" value="1"/>
</dbReference>
<dbReference type="GO" id="GO:0071555">
    <property type="term" value="P:cell wall organization"/>
    <property type="evidence" value="ECO:0007669"/>
    <property type="project" value="UniProtKB-KW"/>
</dbReference>
<feature type="compositionally biased region" description="Basic residues" evidence="2">
    <location>
        <begin position="56"/>
        <end position="67"/>
    </location>
</feature>
<evidence type="ECO:0000256" key="2">
    <source>
        <dbReference type="SAM" id="MobiDB-lite"/>
    </source>
</evidence>
<feature type="transmembrane region" description="Helical" evidence="1">
    <location>
        <begin position="276"/>
        <end position="300"/>
    </location>
</feature>
<organism evidence="3 4">
    <name type="scientific">Burkholderia thailandensis (strain ATCC 700388 / DSM 13276 / CCUG 48851 / CIP 106301 / E264)</name>
    <dbReference type="NCBI Taxonomy" id="271848"/>
    <lineage>
        <taxon>Bacteria</taxon>
        <taxon>Pseudomonadati</taxon>
        <taxon>Pseudomonadota</taxon>
        <taxon>Betaproteobacteria</taxon>
        <taxon>Burkholderiales</taxon>
        <taxon>Burkholderiaceae</taxon>
        <taxon>Burkholderia</taxon>
        <taxon>pseudomallei group</taxon>
    </lineage>
</organism>
<feature type="transmembrane region" description="Helical" evidence="1">
    <location>
        <begin position="364"/>
        <end position="385"/>
    </location>
</feature>
<evidence type="ECO:0000313" key="4">
    <source>
        <dbReference type="Proteomes" id="UP000001930"/>
    </source>
</evidence>
<keyword evidence="1" id="KW-0573">Peptidoglycan synthesis</keyword>
<dbReference type="UniPathway" id="UPA00219"/>
<gene>
    <name evidence="1" type="primary">amj</name>
    <name evidence="3" type="ordered locus">BTH_II1411</name>
</gene>
<keyword evidence="1" id="KW-1133">Transmembrane helix</keyword>
<name>Q2T5E2_BURTA</name>
<feature type="transmembrane region" description="Helical" evidence="1">
    <location>
        <begin position="203"/>
        <end position="222"/>
    </location>
</feature>
<dbReference type="EMBL" id="CP000085">
    <property type="protein sequence ID" value="ABC35245.1"/>
    <property type="molecule type" value="Genomic_DNA"/>
</dbReference>
<dbReference type="GO" id="GO:0009252">
    <property type="term" value="P:peptidoglycan biosynthetic process"/>
    <property type="evidence" value="ECO:0007669"/>
    <property type="project" value="UniProtKB-UniRule"/>
</dbReference>
<dbReference type="KEGG" id="bte:BTH_II1411"/>
<keyword evidence="1" id="KW-1003">Cell membrane</keyword>
<feature type="transmembrane region" description="Helical" evidence="1">
    <location>
        <begin position="312"/>
        <end position="331"/>
    </location>
</feature>
<protein>
    <recommendedName>
        <fullName evidence="1">Lipid II flippase Amj</fullName>
    </recommendedName>
</protein>
<comment type="pathway">
    <text evidence="1">Cell wall biogenesis; peptidoglycan biosynthesis.</text>
</comment>
<dbReference type="HOGENOM" id="CLU_059888_0_0_4"/>